<gene>
    <name evidence="1" type="ORF">SDC9_191654</name>
</gene>
<dbReference type="EMBL" id="VSSQ01102952">
    <property type="protein sequence ID" value="MPN44093.1"/>
    <property type="molecule type" value="Genomic_DNA"/>
</dbReference>
<dbReference type="AlphaFoldDB" id="A0A645I9J4"/>
<name>A0A645I9J4_9ZZZZ</name>
<accession>A0A645I9J4</accession>
<reference evidence="1" key="1">
    <citation type="submission" date="2019-08" db="EMBL/GenBank/DDBJ databases">
        <authorList>
            <person name="Kucharzyk K."/>
            <person name="Murdoch R.W."/>
            <person name="Higgins S."/>
            <person name="Loffler F."/>
        </authorList>
    </citation>
    <scope>NUCLEOTIDE SEQUENCE</scope>
</reference>
<comment type="caution">
    <text evidence="1">The sequence shown here is derived from an EMBL/GenBank/DDBJ whole genome shotgun (WGS) entry which is preliminary data.</text>
</comment>
<sequence>MGYLDCAQQFCLVVAGVVYRDCFAASGDGGIRVRIEEGVVVSNEEQARNIACLRVEAEERFLQGAVLAEHMVGKIVQKLGTAKSLRENEYIIA</sequence>
<proteinExistence type="predicted"/>
<protein>
    <submittedName>
        <fullName evidence="1">Uncharacterized protein</fullName>
    </submittedName>
</protein>
<organism evidence="1">
    <name type="scientific">bioreactor metagenome</name>
    <dbReference type="NCBI Taxonomy" id="1076179"/>
    <lineage>
        <taxon>unclassified sequences</taxon>
        <taxon>metagenomes</taxon>
        <taxon>ecological metagenomes</taxon>
    </lineage>
</organism>
<evidence type="ECO:0000313" key="1">
    <source>
        <dbReference type="EMBL" id="MPN44093.1"/>
    </source>
</evidence>